<feature type="disulfide bond" evidence="8">
    <location>
        <begin position="198"/>
        <end position="213"/>
    </location>
</feature>
<keyword evidence="4" id="KW-0732">Signal</keyword>
<gene>
    <name evidence="9" type="ORF">CFR76_02850</name>
</gene>
<keyword evidence="3" id="KW-0813">Transport</keyword>
<dbReference type="InterPro" id="IPR009451">
    <property type="entry name" value="Metamine_DH_Hvc"/>
</dbReference>
<dbReference type="GO" id="GO:0030058">
    <property type="term" value="F:aliphatic amine dehydrogenase activity"/>
    <property type="evidence" value="ECO:0007669"/>
    <property type="project" value="InterPro"/>
</dbReference>
<evidence type="ECO:0000256" key="8">
    <source>
        <dbReference type="PIRSR" id="PIRSR609451-50"/>
    </source>
</evidence>
<dbReference type="PANTHER" id="PTHR47197">
    <property type="entry name" value="PROTEIN NIRF"/>
    <property type="match status" value="1"/>
</dbReference>
<evidence type="ECO:0000256" key="1">
    <source>
        <dbReference type="ARBA" id="ARBA00004418"/>
    </source>
</evidence>
<dbReference type="InterPro" id="IPR051200">
    <property type="entry name" value="Host-pathogen_enzymatic-act"/>
</dbReference>
<keyword evidence="10" id="KW-1185">Reference proteome</keyword>
<comment type="subcellular location">
    <subcellularLocation>
        <location evidence="1">Periplasm</location>
    </subcellularLocation>
</comment>
<dbReference type="Proteomes" id="UP000247371">
    <property type="component" value="Unassembled WGS sequence"/>
</dbReference>
<evidence type="ECO:0000313" key="9">
    <source>
        <dbReference type="EMBL" id="PYD70881.1"/>
    </source>
</evidence>
<keyword evidence="7" id="KW-0560">Oxidoreductase</keyword>
<proteinExistence type="inferred from homology"/>
<evidence type="ECO:0000256" key="2">
    <source>
        <dbReference type="ARBA" id="ARBA00010548"/>
    </source>
</evidence>
<sequence length="410" mass="44246">MIPGWDNDFMTLSYSGACRNLLGLFLCGLVASTALSPTGAAGAEPVLQTEQSDTISLPSPGPHTILVEDAVYDHNKDGRVYVVDADHGRRLGMVQAAYNANVAQSPDAQHFYVAETTWAHGNRGQRDDLLVQYDPHTLAVLSDEKLPARALVTPKKNDLAINADGSRAYVYVMSPTNGVEVIDTHAHTVEQTVEVPGCALVYPWGNSGFSSLCADGTLANVSIGTDGKASLTHSAPFFVPDRDGVLEHSPGTHDGHMWFITNSGMVYPVKLGATDEIGTAWSLQQGAGMPVAPDARAPFDVAWRPGGWQLSALHASSGELYVLMHRGTFWTHKEDGTEVWVFDTNTHKRVRRIPLPAASPIVGVTQDEHPLMFTSDEAGDLHIFDARSGKLQRTMKHLGTDLIFTVAPGE</sequence>
<keyword evidence="5" id="KW-0574">Periplasm</keyword>
<reference evidence="9 10" key="1">
    <citation type="submission" date="2017-07" db="EMBL/GenBank/DDBJ databases">
        <title>A draft genome sequence of Komagataeibacter swingsii LMG 22125.</title>
        <authorList>
            <person name="Skraban J."/>
            <person name="Cleenwerck I."/>
            <person name="Vandamme P."/>
            <person name="Trcek J."/>
        </authorList>
    </citation>
    <scope>NUCLEOTIDE SEQUENCE [LARGE SCALE GENOMIC DNA]</scope>
    <source>
        <strain evidence="9 10">LMG 22125</strain>
    </source>
</reference>
<dbReference type="InterPro" id="IPR011044">
    <property type="entry name" value="Quino_amine_DH_bsu"/>
</dbReference>
<evidence type="ECO:0000256" key="4">
    <source>
        <dbReference type="ARBA" id="ARBA00022729"/>
    </source>
</evidence>
<evidence type="ECO:0000256" key="5">
    <source>
        <dbReference type="ARBA" id="ARBA00022764"/>
    </source>
</evidence>
<evidence type="ECO:0000256" key="6">
    <source>
        <dbReference type="ARBA" id="ARBA00022982"/>
    </source>
</evidence>
<dbReference type="Pfam" id="PF06433">
    <property type="entry name" value="Me-amine-dh_H"/>
    <property type="match status" value="1"/>
</dbReference>
<keyword evidence="8" id="KW-1015">Disulfide bond</keyword>
<comment type="caution">
    <text evidence="9">The sequence shown here is derived from an EMBL/GenBank/DDBJ whole genome shotgun (WGS) entry which is preliminary data.</text>
</comment>
<dbReference type="GO" id="GO:0042597">
    <property type="term" value="C:periplasmic space"/>
    <property type="evidence" value="ECO:0007669"/>
    <property type="project" value="UniProtKB-SubCell"/>
</dbReference>
<dbReference type="InterPro" id="IPR015943">
    <property type="entry name" value="WD40/YVTN_repeat-like_dom_sf"/>
</dbReference>
<comment type="similarity">
    <text evidence="2">Belongs to the aromatic amine dehydrogenase heavy chain family.</text>
</comment>
<protein>
    <submittedName>
        <fullName evidence="9">Amine dehydrogenase</fullName>
    </submittedName>
</protein>
<evidence type="ECO:0000256" key="7">
    <source>
        <dbReference type="ARBA" id="ARBA00023002"/>
    </source>
</evidence>
<accession>A0A2V4RLZ0</accession>
<organism evidence="9 10">
    <name type="scientific">Komagataeibacter swingsii</name>
    <dbReference type="NCBI Taxonomy" id="215220"/>
    <lineage>
        <taxon>Bacteria</taxon>
        <taxon>Pseudomonadati</taxon>
        <taxon>Pseudomonadota</taxon>
        <taxon>Alphaproteobacteria</taxon>
        <taxon>Acetobacterales</taxon>
        <taxon>Acetobacteraceae</taxon>
        <taxon>Komagataeibacter</taxon>
    </lineage>
</organism>
<evidence type="ECO:0000256" key="3">
    <source>
        <dbReference type="ARBA" id="ARBA00022448"/>
    </source>
</evidence>
<keyword evidence="6" id="KW-0249">Electron transport</keyword>
<evidence type="ECO:0000313" key="10">
    <source>
        <dbReference type="Proteomes" id="UP000247371"/>
    </source>
</evidence>
<dbReference type="EMBL" id="NKUB01000002">
    <property type="protein sequence ID" value="PYD70881.1"/>
    <property type="molecule type" value="Genomic_DNA"/>
</dbReference>
<dbReference type="PANTHER" id="PTHR47197:SF3">
    <property type="entry name" value="DIHYDRO-HEME D1 DEHYDROGENASE"/>
    <property type="match status" value="1"/>
</dbReference>
<dbReference type="AlphaFoldDB" id="A0A2V4RLZ0"/>
<dbReference type="SUPFAM" id="SSF50969">
    <property type="entry name" value="YVTN repeat-like/Quinoprotein amine dehydrogenase"/>
    <property type="match status" value="1"/>
</dbReference>
<dbReference type="Gene3D" id="2.130.10.10">
    <property type="entry name" value="YVTN repeat-like/Quinoprotein amine dehydrogenase"/>
    <property type="match status" value="1"/>
</dbReference>
<name>A0A2V4RLZ0_9PROT</name>